<dbReference type="PANTHER" id="PTHR42678:SF34">
    <property type="entry name" value="OS04G0183300 PROTEIN"/>
    <property type="match status" value="1"/>
</dbReference>
<dbReference type="GeneID" id="17358928"/>
<name>E1Z502_CHLVA</name>
<feature type="domain" description="Amidase" evidence="3">
    <location>
        <begin position="103"/>
        <end position="413"/>
    </location>
</feature>
<dbReference type="SUPFAM" id="SSF75304">
    <property type="entry name" value="Amidase signature (AS) enzymes"/>
    <property type="match status" value="1"/>
</dbReference>
<dbReference type="FunCoup" id="E1Z502">
    <property type="interactions" value="2"/>
</dbReference>
<proteinExistence type="predicted"/>
<dbReference type="InterPro" id="IPR023631">
    <property type="entry name" value="Amidase_dom"/>
</dbReference>
<evidence type="ECO:0000313" key="5">
    <source>
        <dbReference type="Proteomes" id="UP000008141"/>
    </source>
</evidence>
<keyword evidence="2" id="KW-0732">Signal</keyword>
<dbReference type="RefSeq" id="XP_005851537.1">
    <property type="nucleotide sequence ID" value="XM_005851475.1"/>
</dbReference>
<reference evidence="4 5" key="1">
    <citation type="journal article" date="2010" name="Plant Cell">
        <title>The Chlorella variabilis NC64A genome reveals adaptation to photosymbiosis, coevolution with viruses, and cryptic sex.</title>
        <authorList>
            <person name="Blanc G."/>
            <person name="Duncan G."/>
            <person name="Agarkova I."/>
            <person name="Borodovsky M."/>
            <person name="Gurnon J."/>
            <person name="Kuo A."/>
            <person name="Lindquist E."/>
            <person name="Lucas S."/>
            <person name="Pangilinan J."/>
            <person name="Polle J."/>
            <person name="Salamov A."/>
            <person name="Terry A."/>
            <person name="Yamada T."/>
            <person name="Dunigan D.D."/>
            <person name="Grigoriev I.V."/>
            <person name="Claverie J.M."/>
            <person name="Van Etten J.L."/>
        </authorList>
    </citation>
    <scope>NUCLEOTIDE SEQUENCE [LARGE SCALE GENOMIC DNA]</scope>
    <source>
        <strain evidence="4 5">NC64A</strain>
    </source>
</reference>
<feature type="chain" id="PRO_5005672896" description="Amidase domain-containing protein" evidence="2">
    <location>
        <begin position="21"/>
        <end position="621"/>
    </location>
</feature>
<dbReference type="eggNOG" id="KOG1211">
    <property type="taxonomic scope" value="Eukaryota"/>
</dbReference>
<feature type="region of interest" description="Disordered" evidence="1">
    <location>
        <begin position="591"/>
        <end position="621"/>
    </location>
</feature>
<sequence>MAAWLSVAAWLLSLTAMVPAQQTAASRPQAQAAAGAALQAALRGDANQPTITAGSVGPAAVTAQDLRHGLLCQSGAPQLPVQELTIAESHAAMLAGHLTCGQLVDAYLQRIEAFDQRAYLGSIRAINPNAKQRAAELDAELAAMRANRASALPSLFCVPLLVKDNIDVVGLATTAGNAGLADNLPLADARVIGLLQQRGALVLAKASQGEFAFFPSFCLSRHDGCRVLPLHSAGGPTDPLALALHCSVSGVVRNPYHLAHTPAGSSGGSAAAAAANLGMAALGTDTGNSVRGPASHTALVGLRPSLGLVSRAGVVPLRGDRDTVGPMVRTVEDAVRVLEAMVGPDPADPLSELLHDVPLPENYTQFLVAGGLAGARIGVLHQISNLPGASTAIQDLFERALDALRQAGAVLVDDFRIRGNSLGLDWDANRGGGGPATGHWNVRGRWEDLWGCQSPFRVGLDAYLAAGNTSRRYYSLSDIYTAGAYHLEVQEEVLTALRAPYTPEEYPTPAMRAMGMRLIQSMDAAGVQALVYPTWNSPPLKVDERAAGEYDGNNSPMIAPHTGSPAITFLGRPFDEGQLIRVAYSYEQATQHRQPPPLFPECRSPDTAAAGGASLPNSTAG</sequence>
<dbReference type="Gene3D" id="3.90.1300.10">
    <property type="entry name" value="Amidase signature (AS) domain"/>
    <property type="match status" value="1"/>
</dbReference>
<evidence type="ECO:0000313" key="4">
    <source>
        <dbReference type="EMBL" id="EFN59435.1"/>
    </source>
</evidence>
<organism evidence="5">
    <name type="scientific">Chlorella variabilis</name>
    <name type="common">Green alga</name>
    <dbReference type="NCBI Taxonomy" id="554065"/>
    <lineage>
        <taxon>Eukaryota</taxon>
        <taxon>Viridiplantae</taxon>
        <taxon>Chlorophyta</taxon>
        <taxon>core chlorophytes</taxon>
        <taxon>Trebouxiophyceae</taxon>
        <taxon>Chlorellales</taxon>
        <taxon>Chlorellaceae</taxon>
        <taxon>Chlorella clade</taxon>
        <taxon>Chlorella</taxon>
    </lineage>
</organism>
<dbReference type="InParanoid" id="E1Z502"/>
<dbReference type="PANTHER" id="PTHR42678">
    <property type="entry name" value="AMIDASE"/>
    <property type="match status" value="1"/>
</dbReference>
<dbReference type="Pfam" id="PF01425">
    <property type="entry name" value="Amidase"/>
    <property type="match status" value="1"/>
</dbReference>
<gene>
    <name evidence="4" type="ORF">CHLNCDRAFT_137985</name>
</gene>
<dbReference type="InterPro" id="IPR036928">
    <property type="entry name" value="AS_sf"/>
</dbReference>
<dbReference type="AlphaFoldDB" id="E1Z502"/>
<feature type="signal peptide" evidence="2">
    <location>
        <begin position="1"/>
        <end position="20"/>
    </location>
</feature>
<keyword evidence="5" id="KW-1185">Reference proteome</keyword>
<accession>E1Z502</accession>
<dbReference type="KEGG" id="cvr:CHLNCDRAFT_137985"/>
<dbReference type="EMBL" id="GL433836">
    <property type="protein sequence ID" value="EFN59435.1"/>
    <property type="molecule type" value="Genomic_DNA"/>
</dbReference>
<evidence type="ECO:0000256" key="1">
    <source>
        <dbReference type="SAM" id="MobiDB-lite"/>
    </source>
</evidence>
<dbReference type="OrthoDB" id="566138at2759"/>
<evidence type="ECO:0000256" key="2">
    <source>
        <dbReference type="SAM" id="SignalP"/>
    </source>
</evidence>
<protein>
    <recommendedName>
        <fullName evidence="3">Amidase domain-containing protein</fullName>
    </recommendedName>
</protein>
<evidence type="ECO:0000259" key="3">
    <source>
        <dbReference type="Pfam" id="PF01425"/>
    </source>
</evidence>
<dbReference type="Proteomes" id="UP000008141">
    <property type="component" value="Unassembled WGS sequence"/>
</dbReference>
<dbReference type="STRING" id="554065.E1Z502"/>
<dbReference type="OMA" id="HIAPMDD"/>